<reference evidence="4 5" key="1">
    <citation type="submission" date="2015-03" db="EMBL/GenBank/DDBJ databases">
        <authorList>
            <consortium name="Pathogen Informatics"/>
        </authorList>
    </citation>
    <scope>NUCLEOTIDE SEQUENCE [LARGE SCALE GENOMIC DNA]</scope>
    <source>
        <strain evidence="2 5">Bir 172</strain>
        <strain evidence="1 6">Bir 185</strain>
        <strain evidence="3 4">M09401471</strain>
    </source>
</reference>
<gene>
    <name evidence="3" type="ORF">ERS007720_02479</name>
    <name evidence="2" type="ORF">ERS027646_00731</name>
    <name evidence="1" type="ORF">ERS027659_00282</name>
</gene>
<evidence type="ECO:0000313" key="3">
    <source>
        <dbReference type="EMBL" id="COW36885.1"/>
    </source>
</evidence>
<name>A0A654ZLC6_MYCTX</name>
<evidence type="ECO:0000313" key="4">
    <source>
        <dbReference type="Proteomes" id="UP000044938"/>
    </source>
</evidence>
<sequence length="329" mass="35962">MIHPGQPRPRRIRIQRIDVSGQRGHRGEFEDLPHTDIDAERVAHGRNEFGCQQRVTAEVEERVVSTHSVAAEQLTEQLGKAPLGGGLRRAELGVRRDLRFRQRGAVDFAMRGDRNLIQHNIGRGQHIFRQCRGHPGADAVEIDADIGGSVAARGGCHVAHQTLAQPRQVANHHNGLPDRRVDRDGRCYVTEFDSESANLDLLVGTAHELDVTVSIAARQIPGPVHAGTGIKRVGNESLRGQPGAAMVSVCDMRPSNIDLADHTGRHRLQRIVEQVHGGVDLGPADGHDAGALWAHHFKPAGVDHGFGWTVEVVQQRIECRVELVGHLTG</sequence>
<dbReference type="Proteomes" id="UP000048948">
    <property type="component" value="Unassembled WGS sequence"/>
</dbReference>
<dbReference type="EMBL" id="CSAJ01000321">
    <property type="protein sequence ID" value="COW36885.1"/>
    <property type="molecule type" value="Genomic_DNA"/>
</dbReference>
<dbReference type="AlphaFoldDB" id="A0A654ZLC6"/>
<evidence type="ECO:0000313" key="2">
    <source>
        <dbReference type="EMBL" id="CKR81616.1"/>
    </source>
</evidence>
<evidence type="ECO:0000313" key="6">
    <source>
        <dbReference type="Proteomes" id="UP000050164"/>
    </source>
</evidence>
<organism evidence="1 6">
    <name type="scientific">Mycobacterium tuberculosis</name>
    <dbReference type="NCBI Taxonomy" id="1773"/>
    <lineage>
        <taxon>Bacteria</taxon>
        <taxon>Bacillati</taxon>
        <taxon>Actinomycetota</taxon>
        <taxon>Actinomycetes</taxon>
        <taxon>Mycobacteriales</taxon>
        <taxon>Mycobacteriaceae</taxon>
        <taxon>Mycobacterium</taxon>
        <taxon>Mycobacterium tuberculosis complex</taxon>
    </lineage>
</organism>
<protein>
    <submittedName>
        <fullName evidence="1">Uncharacterized protein</fullName>
    </submittedName>
</protein>
<dbReference type="Proteomes" id="UP000050164">
    <property type="component" value="Unassembled WGS sequence"/>
</dbReference>
<dbReference type="AntiFam" id="ANF00178">
    <property type="entry name" value="Shadow ORF (opposite dhbF)"/>
</dbReference>
<accession>A0A654ZLC6</accession>
<dbReference type="Proteomes" id="UP000044938">
    <property type="component" value="Unassembled WGS sequence"/>
</dbReference>
<dbReference type="EMBL" id="CNFT01000034">
    <property type="protein sequence ID" value="CKQ86550.1"/>
    <property type="molecule type" value="Genomic_DNA"/>
</dbReference>
<evidence type="ECO:0000313" key="5">
    <source>
        <dbReference type="Proteomes" id="UP000048948"/>
    </source>
</evidence>
<proteinExistence type="predicted"/>
<dbReference type="EMBL" id="CNGE01000083">
    <property type="protein sequence ID" value="CKR81616.1"/>
    <property type="molecule type" value="Genomic_DNA"/>
</dbReference>
<evidence type="ECO:0000313" key="1">
    <source>
        <dbReference type="EMBL" id="CKQ86550.1"/>
    </source>
</evidence>